<protein>
    <submittedName>
        <fullName evidence="1">Uncharacterized protein</fullName>
    </submittedName>
</protein>
<reference evidence="1 2" key="1">
    <citation type="journal article" date="2012" name="Genome Biol.">
        <title>Sequencing three crocodilian genomes to illuminate the evolution of archosaurs and amniotes.</title>
        <authorList>
            <person name="St John J.A."/>
            <person name="Braun E.L."/>
            <person name="Isberg S.R."/>
            <person name="Miles L.G."/>
            <person name="Chong A.Y."/>
            <person name="Gongora J."/>
            <person name="Dalzell P."/>
            <person name="Moran C."/>
            <person name="Bed'hom B."/>
            <person name="Abzhanov A."/>
            <person name="Burgess S.C."/>
            <person name="Cooksey A.M."/>
            <person name="Castoe T.A."/>
            <person name="Crawford N.G."/>
            <person name="Densmore L.D."/>
            <person name="Drew J.C."/>
            <person name="Edwards S.V."/>
            <person name="Faircloth B.C."/>
            <person name="Fujita M.K."/>
            <person name="Greenwold M.J."/>
            <person name="Hoffmann F.G."/>
            <person name="Howard J.M."/>
            <person name="Iguchi T."/>
            <person name="Janes D.E."/>
            <person name="Khan S.Y."/>
            <person name="Kohno S."/>
            <person name="de Koning A.J."/>
            <person name="Lance S.L."/>
            <person name="McCarthy F.M."/>
            <person name="McCormack J.E."/>
            <person name="Merchant M.E."/>
            <person name="Peterson D.G."/>
            <person name="Pollock D.D."/>
            <person name="Pourmand N."/>
            <person name="Raney B.J."/>
            <person name="Roessler K.A."/>
            <person name="Sanford J.R."/>
            <person name="Sawyer R.H."/>
            <person name="Schmidt C.J."/>
            <person name="Triplett E.W."/>
            <person name="Tuberville T.D."/>
            <person name="Venegas-Anaya M."/>
            <person name="Howard J.T."/>
            <person name="Jarvis E.D."/>
            <person name="Guillette L.J.Jr."/>
            <person name="Glenn T.C."/>
            <person name="Green R.E."/>
            <person name="Ray D.A."/>
        </authorList>
    </citation>
    <scope>NUCLEOTIDE SEQUENCE [LARGE SCALE GENOMIC DNA]</scope>
    <source>
        <strain evidence="1">KSC_2009_1</strain>
    </source>
</reference>
<dbReference type="AlphaFoldDB" id="A0A151N9K2"/>
<accession>A0A151N9K2</accession>
<dbReference type="Proteomes" id="UP000050525">
    <property type="component" value="Unassembled WGS sequence"/>
</dbReference>
<comment type="caution">
    <text evidence="1">The sequence shown here is derived from an EMBL/GenBank/DDBJ whole genome shotgun (WGS) entry which is preliminary data.</text>
</comment>
<name>A0A151N9K2_ALLMI</name>
<dbReference type="EMBL" id="AKHW03003682">
    <property type="protein sequence ID" value="KYO33508.1"/>
    <property type="molecule type" value="Genomic_DNA"/>
</dbReference>
<sequence>MAPWRQREVLEAVAVTTIMGLQKANQQFLEHHIDVPKIGVEQGAYKPECMCFDNFRLAPIVTGILE</sequence>
<keyword evidence="2" id="KW-1185">Reference proteome</keyword>
<evidence type="ECO:0000313" key="2">
    <source>
        <dbReference type="Proteomes" id="UP000050525"/>
    </source>
</evidence>
<evidence type="ECO:0000313" key="1">
    <source>
        <dbReference type="EMBL" id="KYO33508.1"/>
    </source>
</evidence>
<proteinExistence type="predicted"/>
<gene>
    <name evidence="1" type="ORF">Y1Q_0008696</name>
</gene>
<organism evidence="1 2">
    <name type="scientific">Alligator mississippiensis</name>
    <name type="common">American alligator</name>
    <dbReference type="NCBI Taxonomy" id="8496"/>
    <lineage>
        <taxon>Eukaryota</taxon>
        <taxon>Metazoa</taxon>
        <taxon>Chordata</taxon>
        <taxon>Craniata</taxon>
        <taxon>Vertebrata</taxon>
        <taxon>Euteleostomi</taxon>
        <taxon>Archelosauria</taxon>
        <taxon>Archosauria</taxon>
        <taxon>Crocodylia</taxon>
        <taxon>Alligatoridae</taxon>
        <taxon>Alligatorinae</taxon>
        <taxon>Alligator</taxon>
    </lineage>
</organism>